<evidence type="ECO:0000313" key="2">
    <source>
        <dbReference type="Proteomes" id="UP000809137"/>
    </source>
</evidence>
<reference evidence="1 2" key="1">
    <citation type="submission" date="2021-01" db="EMBL/GenBank/DDBJ databases">
        <title>Complete genome sequence of Pantoea eucrina OB49, a heavy metal tolerant bacterium with PGPR potential isolated from wheat in Algeria.</title>
        <authorList>
            <person name="Lekired A."/>
            <person name="Ouzari I.H."/>
        </authorList>
    </citation>
    <scope>NUCLEOTIDE SEQUENCE [LARGE SCALE GENOMIC DNA]</scope>
    <source>
        <strain evidence="1 2">OB49</strain>
    </source>
</reference>
<gene>
    <name evidence="1" type="ORF">JJB79_16300</name>
</gene>
<organism evidence="1 2">
    <name type="scientific">Pantoea eucrina</name>
    <dbReference type="NCBI Taxonomy" id="472693"/>
    <lineage>
        <taxon>Bacteria</taxon>
        <taxon>Pseudomonadati</taxon>
        <taxon>Pseudomonadota</taxon>
        <taxon>Gammaproteobacteria</taxon>
        <taxon>Enterobacterales</taxon>
        <taxon>Erwiniaceae</taxon>
        <taxon>Pantoea</taxon>
    </lineage>
</organism>
<evidence type="ECO:0000313" key="1">
    <source>
        <dbReference type="EMBL" id="MBM0748953.1"/>
    </source>
</evidence>
<dbReference type="EMBL" id="JAFCXS010000015">
    <property type="protein sequence ID" value="MBM0748953.1"/>
    <property type="molecule type" value="Genomic_DNA"/>
</dbReference>
<accession>A0ABS1ZAE6</accession>
<name>A0ABS1ZAE6_9GAMM</name>
<keyword evidence="2" id="KW-1185">Reference proteome</keyword>
<comment type="caution">
    <text evidence="1">The sequence shown here is derived from an EMBL/GenBank/DDBJ whole genome shotgun (WGS) entry which is preliminary data.</text>
</comment>
<sequence length="358" mass="40910">MPKFSDVEFEQSYKHFLQVQREWFGLITPLIVYSEENANGEDARPIAFTNDKKILDRAQHLITEWQRFADLADAKRAETQAKTLAVHISCYSPVPTIMVNPRKVIVTRFPGTSSGKATRESILNRYHQQLRKLDKVPFAAGAILSLKEEMKAFENAPEGALYRLRMSNYFDTQVMARFDSPNDERNVDNYRYGAHGMLIYSEYMDLKTDFTANLNPSSGAVSVFDLIKPLPCAVLPSATVYLMDDVDAAKLHHKQIYVIETAIYQRERLFKKRSEALMLRSSTQEQAQKAQEKIKAGAEAVAELNDMDRELMNMKTAAGDTELLTVPEMRARYANEFGRRSGHTLQQLVERAQKLRKV</sequence>
<dbReference type="Proteomes" id="UP000809137">
    <property type="component" value="Unassembled WGS sequence"/>
</dbReference>
<protein>
    <submittedName>
        <fullName evidence="1">Uncharacterized protein</fullName>
    </submittedName>
</protein>
<dbReference type="RefSeq" id="WP_040113212.1">
    <property type="nucleotide sequence ID" value="NZ_JAFCXS010000015.1"/>
</dbReference>
<proteinExistence type="predicted"/>